<evidence type="ECO:0000313" key="1">
    <source>
        <dbReference type="EMBL" id="KAK5847937.1"/>
    </source>
</evidence>
<dbReference type="AlphaFoldDB" id="A0AAN7WNS4"/>
<name>A0AAN7WNS4_ELEMC</name>
<organism evidence="1 2">
    <name type="scientific">Eleginops maclovinus</name>
    <name type="common">Patagonian blennie</name>
    <name type="synonym">Eleginus maclovinus</name>
    <dbReference type="NCBI Taxonomy" id="56733"/>
    <lineage>
        <taxon>Eukaryota</taxon>
        <taxon>Metazoa</taxon>
        <taxon>Chordata</taxon>
        <taxon>Craniata</taxon>
        <taxon>Vertebrata</taxon>
        <taxon>Euteleostomi</taxon>
        <taxon>Actinopterygii</taxon>
        <taxon>Neopterygii</taxon>
        <taxon>Teleostei</taxon>
        <taxon>Neoteleostei</taxon>
        <taxon>Acanthomorphata</taxon>
        <taxon>Eupercaria</taxon>
        <taxon>Perciformes</taxon>
        <taxon>Notothenioidei</taxon>
        <taxon>Eleginopidae</taxon>
        <taxon>Eleginops</taxon>
    </lineage>
</organism>
<reference evidence="1 2" key="2">
    <citation type="journal article" date="2023" name="Mol. Biol. Evol.">
        <title>Genomics of Secondarily Temperate Adaptation in the Only Non-Antarctic Icefish.</title>
        <authorList>
            <person name="Rivera-Colon A.G."/>
            <person name="Rayamajhi N."/>
            <person name="Minhas B.F."/>
            <person name="Madrigal G."/>
            <person name="Bilyk K.T."/>
            <person name="Yoon V."/>
            <person name="Hune M."/>
            <person name="Gregory S."/>
            <person name="Cheng C.H.C."/>
            <person name="Catchen J.M."/>
        </authorList>
    </citation>
    <scope>NUCLEOTIDE SEQUENCE [LARGE SCALE GENOMIC DNA]</scope>
    <source>
        <strain evidence="1">JMC-PN-2008</strain>
    </source>
</reference>
<comment type="caution">
    <text evidence="1">The sequence shown here is derived from an EMBL/GenBank/DDBJ whole genome shotgun (WGS) entry which is preliminary data.</text>
</comment>
<gene>
    <name evidence="1" type="ORF">PBY51_017026</name>
</gene>
<reference evidence="1 2" key="1">
    <citation type="journal article" date="2023" name="Genes (Basel)">
        <title>Chromosome-Level Genome Assembly and Circadian Gene Repertoire of the Patagonia Blennie Eleginops maclovinus-The Closest Ancestral Proxy of Antarctic Cryonotothenioids.</title>
        <authorList>
            <person name="Cheng C.C."/>
            <person name="Rivera-Colon A.G."/>
            <person name="Minhas B.F."/>
            <person name="Wilson L."/>
            <person name="Rayamajhi N."/>
            <person name="Vargas-Chacoff L."/>
            <person name="Catchen J.M."/>
        </authorList>
    </citation>
    <scope>NUCLEOTIDE SEQUENCE [LARGE SCALE GENOMIC DNA]</scope>
    <source>
        <strain evidence="1">JMC-PN-2008</strain>
    </source>
</reference>
<dbReference type="EMBL" id="JAUZQC010000026">
    <property type="protein sequence ID" value="KAK5847937.1"/>
    <property type="molecule type" value="Genomic_DNA"/>
</dbReference>
<accession>A0AAN7WNS4</accession>
<dbReference type="Proteomes" id="UP001346869">
    <property type="component" value="Unassembled WGS sequence"/>
</dbReference>
<protein>
    <submittedName>
        <fullName evidence="1">Uncharacterized protein</fullName>
    </submittedName>
</protein>
<sequence>MASSNGLFIDSHMRYRTVLFACKVYLRLWRGITGNLDRRQKQLEEGAKTRRKTAAPGLALLLGPHRSPGTLA</sequence>
<proteinExistence type="predicted"/>
<evidence type="ECO:0000313" key="2">
    <source>
        <dbReference type="Proteomes" id="UP001346869"/>
    </source>
</evidence>
<keyword evidence="2" id="KW-1185">Reference proteome</keyword>